<organism evidence="8 9">
    <name type="scientific">Monilinia fructigena</name>
    <dbReference type="NCBI Taxonomy" id="38457"/>
    <lineage>
        <taxon>Eukaryota</taxon>
        <taxon>Fungi</taxon>
        <taxon>Dikarya</taxon>
        <taxon>Ascomycota</taxon>
        <taxon>Pezizomycotina</taxon>
        <taxon>Leotiomycetes</taxon>
        <taxon>Helotiales</taxon>
        <taxon>Sclerotiniaceae</taxon>
        <taxon>Monilinia</taxon>
    </lineage>
</organism>
<evidence type="ECO:0000256" key="6">
    <source>
        <dbReference type="ARBA" id="ARBA00023033"/>
    </source>
</evidence>
<feature type="signal peptide" evidence="7">
    <location>
        <begin position="1"/>
        <end position="16"/>
    </location>
</feature>
<keyword evidence="6" id="KW-0503">Monooxygenase</keyword>
<comment type="cofactor">
    <cofactor evidence="1">
        <name>heme</name>
        <dbReference type="ChEBI" id="CHEBI:30413"/>
    </cofactor>
</comment>
<dbReference type="Proteomes" id="UP000249056">
    <property type="component" value="Unassembled WGS sequence"/>
</dbReference>
<keyword evidence="3" id="KW-0479">Metal-binding</keyword>
<dbReference type="PANTHER" id="PTHR46206">
    <property type="entry name" value="CYTOCHROME P450"/>
    <property type="match status" value="1"/>
</dbReference>
<dbReference type="GO" id="GO:0004497">
    <property type="term" value="F:monooxygenase activity"/>
    <property type="evidence" value="ECO:0007669"/>
    <property type="project" value="UniProtKB-KW"/>
</dbReference>
<name>A0A395IG64_9HELO</name>
<evidence type="ECO:0000313" key="8">
    <source>
        <dbReference type="EMBL" id="RAL58914.1"/>
    </source>
</evidence>
<evidence type="ECO:0000313" key="9">
    <source>
        <dbReference type="Proteomes" id="UP000249056"/>
    </source>
</evidence>
<dbReference type="GO" id="GO:0046872">
    <property type="term" value="F:metal ion binding"/>
    <property type="evidence" value="ECO:0007669"/>
    <property type="project" value="UniProtKB-KW"/>
</dbReference>
<gene>
    <name evidence="8" type="ORF">DID88_009205</name>
</gene>
<dbReference type="EMBL" id="QKRW01000064">
    <property type="protein sequence ID" value="RAL58914.1"/>
    <property type="molecule type" value="Genomic_DNA"/>
</dbReference>
<proteinExistence type="inferred from homology"/>
<keyword evidence="9" id="KW-1185">Reference proteome</keyword>
<feature type="chain" id="PRO_5017221998" evidence="7">
    <location>
        <begin position="17"/>
        <end position="126"/>
    </location>
</feature>
<protein>
    <submittedName>
        <fullName evidence="8">Uncharacterized protein</fullName>
    </submittedName>
</protein>
<keyword evidence="7" id="KW-0732">Signal</keyword>
<dbReference type="OrthoDB" id="1844152at2759"/>
<comment type="caution">
    <text evidence="8">The sequence shown here is derived from an EMBL/GenBank/DDBJ whole genome shotgun (WGS) entry which is preliminary data.</text>
</comment>
<evidence type="ECO:0000256" key="2">
    <source>
        <dbReference type="ARBA" id="ARBA00010617"/>
    </source>
</evidence>
<sequence length="126" mass="13596">MYLLLGSLAVFDFRSAAVDLTVTNSLGLPAVGVGPNVNVGEALETGTQTYPGSPYVIPADRVPVVILPNSAINSIKSLPEEKISFEKEVFARHLAHLKATQVFSEPIFNSIKQDLTRNTSQILDTL</sequence>
<accession>A0A395IG64</accession>
<dbReference type="PANTHER" id="PTHR46206:SF6">
    <property type="entry name" value="CYTOCHROME P450 MONOOXYGENASE AN1598-RELATED"/>
    <property type="match status" value="1"/>
</dbReference>
<comment type="similarity">
    <text evidence="2">Belongs to the cytochrome P450 family.</text>
</comment>
<evidence type="ECO:0000256" key="4">
    <source>
        <dbReference type="ARBA" id="ARBA00023002"/>
    </source>
</evidence>
<dbReference type="AlphaFoldDB" id="A0A395IG64"/>
<evidence type="ECO:0000256" key="7">
    <source>
        <dbReference type="SAM" id="SignalP"/>
    </source>
</evidence>
<keyword evidence="4" id="KW-0560">Oxidoreductase</keyword>
<evidence type="ECO:0000256" key="1">
    <source>
        <dbReference type="ARBA" id="ARBA00001971"/>
    </source>
</evidence>
<reference evidence="8 9" key="1">
    <citation type="submission" date="2018-06" db="EMBL/GenBank/DDBJ databases">
        <title>Genome Sequence of the Brown Rot Fungal Pathogen Monilinia fructigena.</title>
        <authorList>
            <person name="Landi L."/>
            <person name="De Miccolis Angelini R.M."/>
            <person name="Pollastro S."/>
            <person name="Abate D."/>
            <person name="Faretra F."/>
            <person name="Romanazzi G."/>
        </authorList>
    </citation>
    <scope>NUCLEOTIDE SEQUENCE [LARGE SCALE GENOMIC DNA]</scope>
    <source>
        <strain evidence="8 9">Mfrg269</strain>
    </source>
</reference>
<evidence type="ECO:0000256" key="3">
    <source>
        <dbReference type="ARBA" id="ARBA00022723"/>
    </source>
</evidence>
<keyword evidence="5" id="KW-0408">Iron</keyword>
<evidence type="ECO:0000256" key="5">
    <source>
        <dbReference type="ARBA" id="ARBA00023004"/>
    </source>
</evidence>